<keyword evidence="3" id="KW-1185">Reference proteome</keyword>
<dbReference type="RefSeq" id="WP_146393983.1">
    <property type="nucleotide sequence ID" value="NZ_SJPJ01000001.1"/>
</dbReference>
<evidence type="ECO:0000256" key="1">
    <source>
        <dbReference type="SAM" id="SignalP"/>
    </source>
</evidence>
<evidence type="ECO:0000313" key="2">
    <source>
        <dbReference type="EMBL" id="TWT78858.1"/>
    </source>
</evidence>
<dbReference type="OrthoDB" id="9766839at2"/>
<accession>A0A5C5YV26</accession>
<dbReference type="CDD" id="cd08994">
    <property type="entry name" value="GH43_62_32_68_117_130-like"/>
    <property type="match status" value="1"/>
</dbReference>
<organism evidence="2 3">
    <name type="scientific">Novipirellula herctigrandis</name>
    <dbReference type="NCBI Taxonomy" id="2527986"/>
    <lineage>
        <taxon>Bacteria</taxon>
        <taxon>Pseudomonadati</taxon>
        <taxon>Planctomycetota</taxon>
        <taxon>Planctomycetia</taxon>
        <taxon>Pirellulales</taxon>
        <taxon>Pirellulaceae</taxon>
        <taxon>Novipirellula</taxon>
    </lineage>
</organism>
<proteinExistence type="predicted"/>
<dbReference type="SUPFAM" id="SSF110296">
    <property type="entry name" value="Oligoxyloglucan reducing end-specific cellobiohydrolase"/>
    <property type="match status" value="1"/>
</dbReference>
<comment type="caution">
    <text evidence="2">The sequence shown here is derived from an EMBL/GenBank/DDBJ whole genome shotgun (WGS) entry which is preliminary data.</text>
</comment>
<evidence type="ECO:0008006" key="4">
    <source>
        <dbReference type="Google" id="ProtNLM"/>
    </source>
</evidence>
<feature type="chain" id="PRO_5022663273" description="CARDB domain-containing protein" evidence="1">
    <location>
        <begin position="19"/>
        <end position="558"/>
    </location>
</feature>
<protein>
    <recommendedName>
        <fullName evidence="4">CARDB domain-containing protein</fullName>
    </recommendedName>
</protein>
<dbReference type="Proteomes" id="UP000315010">
    <property type="component" value="Unassembled WGS sequence"/>
</dbReference>
<sequence precursor="true">MKFSVLITSILLGASALAPLQADDVVRQRPGEWTDLVPGGQFKDLFKPMPIMRPLTSDTWGGDNVTPRDISNGIEDPKWSYWCGDPFKDDQGVYHLYSSRWPENHPAGHFGYFDSIVVHAVADHPLGPYVAKETLGVGHNPELLTPTKCKLGKYIIYTTHGVLFASDSPSGPWKRHAYDFHKRERYVFKNYVNFSFAPRDDGSYIAVSRRGYIWASPDGGENWHNTSAESVYPKVEGIFEDPVMWKDDVQYHIIVNDWKGRIAYYLRSIDGFRWKAEPGEAYTPGIARYQDGTKEDWYKYERIRFLHDDHGRPLYAYFAVIDCDKHSDQPNDNHNSKLIGIPMTVPRLMELLNPNPITDSTQQILVKIKAEDDFNPHTDLDLDSLRFGASEEVNYGRGSRVMKTKQDGTDLILTFDGKNSGITAANWAGKLLGKSSDGKLLFGWARLPGANPVVSQLSALSPKFEFTNEGLEAYVEIQNFGEAVSGRSTVELLIGEPASETRIASGSVRQLKPFEKTIVRLLCDQTFAKGKKLTTTVLLQSEGKPTERFSKSVVLPGS</sequence>
<dbReference type="EMBL" id="SJPJ01000001">
    <property type="protein sequence ID" value="TWT78858.1"/>
    <property type="molecule type" value="Genomic_DNA"/>
</dbReference>
<keyword evidence="1" id="KW-0732">Signal</keyword>
<reference evidence="2 3" key="1">
    <citation type="submission" date="2019-02" db="EMBL/GenBank/DDBJ databases">
        <title>Deep-cultivation of Planctomycetes and their phenomic and genomic characterization uncovers novel biology.</title>
        <authorList>
            <person name="Wiegand S."/>
            <person name="Jogler M."/>
            <person name="Boedeker C."/>
            <person name="Pinto D."/>
            <person name="Vollmers J."/>
            <person name="Rivas-Marin E."/>
            <person name="Kohn T."/>
            <person name="Peeters S.H."/>
            <person name="Heuer A."/>
            <person name="Rast P."/>
            <person name="Oberbeckmann S."/>
            <person name="Bunk B."/>
            <person name="Jeske O."/>
            <person name="Meyerdierks A."/>
            <person name="Storesund J.E."/>
            <person name="Kallscheuer N."/>
            <person name="Luecker S."/>
            <person name="Lage O.M."/>
            <person name="Pohl T."/>
            <person name="Merkel B.J."/>
            <person name="Hornburger P."/>
            <person name="Mueller R.-W."/>
            <person name="Bruemmer F."/>
            <person name="Labrenz M."/>
            <person name="Spormann A.M."/>
            <person name="Op Den Camp H."/>
            <person name="Overmann J."/>
            <person name="Amann R."/>
            <person name="Jetten M.S.M."/>
            <person name="Mascher T."/>
            <person name="Medema M.H."/>
            <person name="Devos D.P."/>
            <person name="Kaster A.-K."/>
            <person name="Ovreas L."/>
            <person name="Rohde M."/>
            <person name="Galperin M.Y."/>
            <person name="Jogler C."/>
        </authorList>
    </citation>
    <scope>NUCLEOTIDE SEQUENCE [LARGE SCALE GENOMIC DNA]</scope>
    <source>
        <strain evidence="2 3">CA13</strain>
    </source>
</reference>
<feature type="signal peptide" evidence="1">
    <location>
        <begin position="1"/>
        <end position="18"/>
    </location>
</feature>
<name>A0A5C5YV26_9BACT</name>
<dbReference type="AlphaFoldDB" id="A0A5C5YV26"/>
<gene>
    <name evidence="2" type="ORF">CA13_02550</name>
</gene>
<evidence type="ECO:0000313" key="3">
    <source>
        <dbReference type="Proteomes" id="UP000315010"/>
    </source>
</evidence>